<dbReference type="Proteomes" id="UP000006135">
    <property type="component" value="Chromosome"/>
</dbReference>
<proteinExistence type="predicted"/>
<accession>F9ZKX9</accession>
<feature type="domain" description="HTH marR-type" evidence="1">
    <location>
        <begin position="215"/>
        <end position="313"/>
    </location>
</feature>
<dbReference type="InterPro" id="IPR026433">
    <property type="entry name" value="MarR_EPS"/>
</dbReference>
<dbReference type="Pfam" id="PF07238">
    <property type="entry name" value="PilZ"/>
    <property type="match status" value="1"/>
</dbReference>
<dbReference type="STRING" id="990288.Atc_0767"/>
<dbReference type="Pfam" id="PF13412">
    <property type="entry name" value="HTH_24"/>
    <property type="match status" value="1"/>
</dbReference>
<organism evidence="2 3">
    <name type="scientific">Acidithiobacillus caldus (strain SM-1)</name>
    <dbReference type="NCBI Taxonomy" id="990288"/>
    <lineage>
        <taxon>Bacteria</taxon>
        <taxon>Pseudomonadati</taxon>
        <taxon>Pseudomonadota</taxon>
        <taxon>Acidithiobacillia</taxon>
        <taxon>Acidithiobacillales</taxon>
        <taxon>Acidithiobacillaceae</taxon>
        <taxon>Acidithiobacillus</taxon>
    </lineage>
</organism>
<dbReference type="HOGENOM" id="CLU_828014_0_0_6"/>
<dbReference type="SMART" id="SM00347">
    <property type="entry name" value="HTH_MARR"/>
    <property type="match status" value="1"/>
</dbReference>
<dbReference type="GO" id="GO:0035438">
    <property type="term" value="F:cyclic-di-GMP binding"/>
    <property type="evidence" value="ECO:0007669"/>
    <property type="project" value="InterPro"/>
</dbReference>
<dbReference type="InterPro" id="IPR009875">
    <property type="entry name" value="PilZ_domain"/>
</dbReference>
<name>F9ZKX9_ACICS</name>
<evidence type="ECO:0000313" key="2">
    <source>
        <dbReference type="EMBL" id="AEK57416.1"/>
    </source>
</evidence>
<dbReference type="RefSeq" id="WP_014002472.1">
    <property type="nucleotide sequence ID" value="NC_015850.1"/>
</dbReference>
<dbReference type="EMBL" id="CP002573">
    <property type="protein sequence ID" value="AEK57416.1"/>
    <property type="molecule type" value="Genomic_DNA"/>
</dbReference>
<dbReference type="SUPFAM" id="SSF46785">
    <property type="entry name" value="Winged helix' DNA-binding domain"/>
    <property type="match status" value="1"/>
</dbReference>
<dbReference type="InterPro" id="IPR036390">
    <property type="entry name" value="WH_DNA-bd_sf"/>
</dbReference>
<dbReference type="Gene3D" id="2.40.10.220">
    <property type="entry name" value="predicted glycosyltransferase like domains"/>
    <property type="match status" value="1"/>
</dbReference>
<dbReference type="OrthoDB" id="8537236at2"/>
<dbReference type="InterPro" id="IPR011991">
    <property type="entry name" value="ArsR-like_HTH"/>
</dbReference>
<reference evidence="2 3" key="1">
    <citation type="journal article" date="2011" name="J. Genet. Genomics">
        <title>Unraveling the Acidithiobacillus caldus complete genome and its central metabolisms for carbon assimilation.</title>
        <authorList>
            <person name="You X.Y."/>
            <person name="Guo X."/>
            <person name="Zheng H.J."/>
            <person name="Zhang M.J."/>
            <person name="Liu L.J."/>
            <person name="Zhu Y.Q."/>
            <person name="Zhu B."/>
            <person name="Wang S.Y."/>
            <person name="Zhao G.P."/>
            <person name="Poetsch A."/>
            <person name="Jiang C.Y."/>
            <person name="Liu S.J."/>
        </authorList>
    </citation>
    <scope>NUCLEOTIDE SEQUENCE [LARGE SCALE GENOMIC DNA]</scope>
    <source>
        <strain evidence="2 3">SM-1</strain>
    </source>
</reference>
<dbReference type="KEGG" id="acu:Atc_0767"/>
<gene>
    <name evidence="2" type="ordered locus">Atc_0767</name>
</gene>
<dbReference type="GO" id="GO:0003700">
    <property type="term" value="F:DNA-binding transcription factor activity"/>
    <property type="evidence" value="ECO:0007669"/>
    <property type="project" value="InterPro"/>
</dbReference>
<dbReference type="AlphaFoldDB" id="F9ZKX9"/>
<dbReference type="NCBIfam" id="TIGR04176">
    <property type="entry name" value="MarR_EPS"/>
    <property type="match status" value="1"/>
</dbReference>
<protein>
    <submittedName>
        <fullName evidence="2">Transcriptional regulator, marR family</fullName>
    </submittedName>
</protein>
<evidence type="ECO:0000313" key="3">
    <source>
        <dbReference type="Proteomes" id="UP000006135"/>
    </source>
</evidence>
<dbReference type="CDD" id="cd00090">
    <property type="entry name" value="HTH_ARSR"/>
    <property type="match status" value="1"/>
</dbReference>
<dbReference type="Gene3D" id="1.10.10.10">
    <property type="entry name" value="Winged helix-like DNA-binding domain superfamily/Winged helix DNA-binding domain"/>
    <property type="match status" value="1"/>
</dbReference>
<dbReference type="GeneID" id="92933102"/>
<evidence type="ECO:0000259" key="1">
    <source>
        <dbReference type="SMART" id="SM00347"/>
    </source>
</evidence>
<dbReference type="InterPro" id="IPR000835">
    <property type="entry name" value="HTH_MarR-typ"/>
</dbReference>
<sequence length="335" mass="38252">MLPDPVSREETELTRIAGFFRHLLRHRVFFATRYPHAHLPLSQHPSTRMLTLNWPEHMTCLPFSAAQRHLPGSRLVLYAEAMGSLWSWESLLLRESEEELRLSLPASLRYAHRREHYRVRLSPTTERGIRVRGQGESDWLTGEIEDLSEGGVRISGLERTFAVEDLLELRFTLAEQGEFELLGEVRHARIIKARAQQLDTPAKEILCSHAYSSCEHKMKLDDATRYRLLKLIAEHPGYTQRELAAAMGVSVGKTNFCVKALISKGLVEAEKSRRNREKGAYAYHLTPKGIEDKAIVTVRFLQRKMAEYDVLMMEIAALRAEVQTHGLSVESAIAE</sequence>
<keyword evidence="3" id="KW-1185">Reference proteome</keyword>
<dbReference type="InterPro" id="IPR036388">
    <property type="entry name" value="WH-like_DNA-bd_sf"/>
</dbReference>